<feature type="transmembrane region" description="Helical" evidence="7">
    <location>
        <begin position="70"/>
        <end position="97"/>
    </location>
</feature>
<organism evidence="9 10">
    <name type="scientific">Croceitalea rosinachiae</name>
    <dbReference type="NCBI Taxonomy" id="3075596"/>
    <lineage>
        <taxon>Bacteria</taxon>
        <taxon>Pseudomonadati</taxon>
        <taxon>Bacteroidota</taxon>
        <taxon>Flavobacteriia</taxon>
        <taxon>Flavobacteriales</taxon>
        <taxon>Flavobacteriaceae</taxon>
        <taxon>Croceitalea</taxon>
    </lineage>
</organism>
<sequence>MKLLLEKLTRSTRQSNLPNDIAIAIPRVFCGLLLAFSLGASKFGMPWSPEASNLSLFEVSDWFVEDVSNFGGIFAALPLLFAWLAAASEAIGGLCLALGLKTRVSSFFLIVTMLVAIFFQQWDNGLWAMLPALGFLWVSLYNLIMGSGRLGLDYIISNRLKNDRLLTTPINQINGRVKTVGHILVFLMICTADAQEKNVSFKVDTKNFEDVNTVSIRGNIAPLSQKEDYKLVDNDGDGVYEASIDFNTSKRNVKFKFLINGQAELQGSDNRVIWFKDEPVSGNYIYNEFNYYNQEELDKLVFTDKQIEEDIAVLKEIVQYIHPNVYKFRDSIALQEDFQLLEEEMKRNPELTKVYGAVSKFAAKIKCSHTFTNPWNQGGFMEKANFYHPDKIPFTFNRIGKRLFIDKNASENTQLRKGLEIITINHIATDDVLSRLAEYVTSDGNNYEKKLERLAVTGEEKFSMFDIFYPIEFGTQKTFSLRLKDLNTGKESQAVVNSISKTNRTKLLIERYGKLDTSVKDGWNFEIINKDIARLSIKSFSVHRNEFDWKAYLDNVFIQLNDKSIPNFIIDIRGNEGGQGEVGQYILERVVQKQLKVTAMQSSVRYLNIPSGFKNHINTWAKFPYDFNGKIETQKEGRYFLKEKYSVGEKIMKPKKDNYNGKVFLMTDASNSSATHLMATYAKQMDNITLVGQETGGNQLGTNGGYMFFLRLPNTKVELDIPVIHQYVPTSQKPIDGGVKPHISIEKNAQDFINNQDTELNTLITLIKTK</sequence>
<evidence type="ECO:0000313" key="10">
    <source>
        <dbReference type="Proteomes" id="UP001255246"/>
    </source>
</evidence>
<keyword evidence="10" id="KW-1185">Reference proteome</keyword>
<dbReference type="PANTHER" id="PTHR33452">
    <property type="entry name" value="OXIDOREDUCTASE CATD-RELATED"/>
    <property type="match status" value="1"/>
</dbReference>
<comment type="subcellular location">
    <subcellularLocation>
        <location evidence="1">Cell membrane</location>
        <topology evidence="1">Multi-pass membrane protein</topology>
    </subcellularLocation>
</comment>
<feature type="domain" description="Tail specific protease" evidence="8">
    <location>
        <begin position="532"/>
        <end position="744"/>
    </location>
</feature>
<dbReference type="PANTHER" id="PTHR33452:SF1">
    <property type="entry name" value="INNER MEMBRANE PROTEIN YPHA-RELATED"/>
    <property type="match status" value="1"/>
</dbReference>
<dbReference type="Pfam" id="PF03572">
    <property type="entry name" value="Peptidase_S41"/>
    <property type="match status" value="1"/>
</dbReference>
<evidence type="ECO:0000313" key="9">
    <source>
        <dbReference type="EMBL" id="MDT0605825.1"/>
    </source>
</evidence>
<comment type="similarity">
    <text evidence="2">Belongs to the DoxX family.</text>
</comment>
<evidence type="ECO:0000256" key="2">
    <source>
        <dbReference type="ARBA" id="ARBA00006679"/>
    </source>
</evidence>
<evidence type="ECO:0000256" key="5">
    <source>
        <dbReference type="ARBA" id="ARBA00022989"/>
    </source>
</evidence>
<dbReference type="InterPro" id="IPR051907">
    <property type="entry name" value="DoxX-like_oxidoreductase"/>
</dbReference>
<evidence type="ECO:0000259" key="8">
    <source>
        <dbReference type="Pfam" id="PF03572"/>
    </source>
</evidence>
<protein>
    <submittedName>
        <fullName evidence="9">S41 family peptidase</fullName>
    </submittedName>
</protein>
<evidence type="ECO:0000256" key="7">
    <source>
        <dbReference type="SAM" id="Phobius"/>
    </source>
</evidence>
<evidence type="ECO:0000256" key="1">
    <source>
        <dbReference type="ARBA" id="ARBA00004651"/>
    </source>
</evidence>
<evidence type="ECO:0000256" key="3">
    <source>
        <dbReference type="ARBA" id="ARBA00022475"/>
    </source>
</evidence>
<dbReference type="EMBL" id="JAVRHR010000001">
    <property type="protein sequence ID" value="MDT0605825.1"/>
    <property type="molecule type" value="Genomic_DNA"/>
</dbReference>
<keyword evidence="6 7" id="KW-0472">Membrane</keyword>
<evidence type="ECO:0000256" key="4">
    <source>
        <dbReference type="ARBA" id="ARBA00022692"/>
    </source>
</evidence>
<dbReference type="InterPro" id="IPR032808">
    <property type="entry name" value="DoxX"/>
</dbReference>
<dbReference type="InterPro" id="IPR029045">
    <property type="entry name" value="ClpP/crotonase-like_dom_sf"/>
</dbReference>
<accession>A0ABU3A7M1</accession>
<dbReference type="Gene3D" id="3.90.226.10">
    <property type="entry name" value="2-enoyl-CoA Hydratase, Chain A, domain 1"/>
    <property type="match status" value="1"/>
</dbReference>
<keyword evidence="4 7" id="KW-0812">Transmembrane</keyword>
<feature type="transmembrane region" description="Helical" evidence="7">
    <location>
        <begin position="21"/>
        <end position="40"/>
    </location>
</feature>
<keyword evidence="3" id="KW-1003">Cell membrane</keyword>
<feature type="transmembrane region" description="Helical" evidence="7">
    <location>
        <begin position="104"/>
        <end position="120"/>
    </location>
</feature>
<keyword evidence="5 7" id="KW-1133">Transmembrane helix</keyword>
<evidence type="ECO:0000256" key="6">
    <source>
        <dbReference type="ARBA" id="ARBA00023136"/>
    </source>
</evidence>
<gene>
    <name evidence="9" type="ORF">RM706_02225</name>
</gene>
<dbReference type="InterPro" id="IPR005151">
    <property type="entry name" value="Tail-specific_protease"/>
</dbReference>
<dbReference type="RefSeq" id="WP_311349391.1">
    <property type="nucleotide sequence ID" value="NZ_JAVRHR010000001.1"/>
</dbReference>
<dbReference type="Pfam" id="PF07681">
    <property type="entry name" value="DoxX"/>
    <property type="match status" value="1"/>
</dbReference>
<name>A0ABU3A7M1_9FLAO</name>
<proteinExistence type="inferred from homology"/>
<reference evidence="9 10" key="1">
    <citation type="submission" date="2023-09" db="EMBL/GenBank/DDBJ databases">
        <authorList>
            <person name="Rey-Velasco X."/>
        </authorList>
    </citation>
    <scope>NUCLEOTIDE SEQUENCE [LARGE SCALE GENOMIC DNA]</scope>
    <source>
        <strain evidence="9 10">F388</strain>
    </source>
</reference>
<comment type="caution">
    <text evidence="9">The sequence shown here is derived from an EMBL/GenBank/DDBJ whole genome shotgun (WGS) entry which is preliminary data.</text>
</comment>
<dbReference type="SUPFAM" id="SSF52096">
    <property type="entry name" value="ClpP/crotonase"/>
    <property type="match status" value="1"/>
</dbReference>
<dbReference type="Proteomes" id="UP001255246">
    <property type="component" value="Unassembled WGS sequence"/>
</dbReference>